<dbReference type="Pfam" id="PF18929">
    <property type="entry name" value="DUF5678"/>
    <property type="match status" value="1"/>
</dbReference>
<proteinExistence type="predicted"/>
<evidence type="ECO:0000313" key="2">
    <source>
        <dbReference type="EMBL" id="GAH26359.1"/>
    </source>
</evidence>
<dbReference type="InterPro" id="IPR043734">
    <property type="entry name" value="DUF5678"/>
</dbReference>
<gene>
    <name evidence="2" type="ORF">S03H2_09759</name>
</gene>
<reference evidence="2" key="1">
    <citation type="journal article" date="2014" name="Front. Microbiol.">
        <title>High frequency of phylogenetically diverse reductive dehalogenase-homologous genes in deep subseafloor sedimentary metagenomes.</title>
        <authorList>
            <person name="Kawai M."/>
            <person name="Futagami T."/>
            <person name="Toyoda A."/>
            <person name="Takaki Y."/>
            <person name="Nishi S."/>
            <person name="Hori S."/>
            <person name="Arai W."/>
            <person name="Tsubouchi T."/>
            <person name="Morono Y."/>
            <person name="Uchiyama I."/>
            <person name="Ito T."/>
            <person name="Fujiyama A."/>
            <person name="Inagaki F."/>
            <person name="Takami H."/>
        </authorList>
    </citation>
    <scope>NUCLEOTIDE SEQUENCE</scope>
    <source>
        <strain evidence="2">Expedition CK06-06</strain>
    </source>
</reference>
<name>X1FAC7_9ZZZZ</name>
<dbReference type="AlphaFoldDB" id="X1FAC7"/>
<accession>X1FAC7</accession>
<protein>
    <recommendedName>
        <fullName evidence="1">DUF5678 domain-containing protein</fullName>
    </recommendedName>
</protein>
<organism evidence="2">
    <name type="scientific">marine sediment metagenome</name>
    <dbReference type="NCBI Taxonomy" id="412755"/>
    <lineage>
        <taxon>unclassified sequences</taxon>
        <taxon>metagenomes</taxon>
        <taxon>ecological metagenomes</taxon>
    </lineage>
</organism>
<sequence>MSKDFDIYFKLDKKGLENKYVIIVKGKLVAKVKDIESILDKVKRKYPKEMPFVAKVPDDRTLIL</sequence>
<dbReference type="EMBL" id="BARU01005076">
    <property type="protein sequence ID" value="GAH26359.1"/>
    <property type="molecule type" value="Genomic_DNA"/>
</dbReference>
<comment type="caution">
    <text evidence="2">The sequence shown here is derived from an EMBL/GenBank/DDBJ whole genome shotgun (WGS) entry which is preliminary data.</text>
</comment>
<evidence type="ECO:0000259" key="1">
    <source>
        <dbReference type="Pfam" id="PF18929"/>
    </source>
</evidence>
<feature type="domain" description="DUF5678" evidence="1">
    <location>
        <begin position="17"/>
        <end position="58"/>
    </location>
</feature>